<dbReference type="Proteomes" id="UP000663877">
    <property type="component" value="Unassembled WGS sequence"/>
</dbReference>
<dbReference type="OrthoDB" id="6604661at2759"/>
<proteinExistence type="predicted"/>
<dbReference type="Proteomes" id="UP000663832">
    <property type="component" value="Unassembled WGS sequence"/>
</dbReference>
<keyword evidence="4" id="KW-1185">Reference proteome</keyword>
<evidence type="ECO:0000313" key="2">
    <source>
        <dbReference type="EMBL" id="CAF1243155.1"/>
    </source>
</evidence>
<dbReference type="EMBL" id="CAJNOM010000217">
    <property type="protein sequence ID" value="CAF1243155.1"/>
    <property type="molecule type" value="Genomic_DNA"/>
</dbReference>
<gene>
    <name evidence="1" type="ORF">BJG266_LOCUS8305</name>
    <name evidence="2" type="ORF">QVE165_LOCUS28091</name>
    <name evidence="3" type="ORF">QVE165_LOCUS29151</name>
</gene>
<protein>
    <submittedName>
        <fullName evidence="2">Uncharacterized protein</fullName>
    </submittedName>
</protein>
<sequence length="188" mass="22211">MALPLLYIHLINDQFDEIVHLNNERLKQAKKLKRTTVVSDEREAAGEEIRLCGMLQVLLKYFERYWIETITPEMFCVQGLEHRTNNLAEGTSGFHHRFSRRLNEVHANVWKVISTFIDEEYHAYQRMLLIRTGAQKKPTVAARQIAYQERINKLYVLYDKKTIDDTELLEGLTCCVARNIRNMKKKKQ</sequence>
<dbReference type="EMBL" id="CAJNOM010000232">
    <property type="protein sequence ID" value="CAF1262882.1"/>
    <property type="molecule type" value="Genomic_DNA"/>
</dbReference>
<organism evidence="2 4">
    <name type="scientific">Adineta steineri</name>
    <dbReference type="NCBI Taxonomy" id="433720"/>
    <lineage>
        <taxon>Eukaryota</taxon>
        <taxon>Metazoa</taxon>
        <taxon>Spiralia</taxon>
        <taxon>Gnathifera</taxon>
        <taxon>Rotifera</taxon>
        <taxon>Eurotatoria</taxon>
        <taxon>Bdelloidea</taxon>
        <taxon>Adinetida</taxon>
        <taxon>Adinetidae</taxon>
        <taxon>Adineta</taxon>
    </lineage>
</organism>
<evidence type="ECO:0000313" key="4">
    <source>
        <dbReference type="Proteomes" id="UP000663832"/>
    </source>
</evidence>
<reference evidence="2" key="1">
    <citation type="submission" date="2021-02" db="EMBL/GenBank/DDBJ databases">
        <authorList>
            <person name="Nowell W R."/>
        </authorList>
    </citation>
    <scope>NUCLEOTIDE SEQUENCE</scope>
</reference>
<name>A0A814ZKN4_9BILA</name>
<accession>A0A814ZKN4</accession>
<evidence type="ECO:0000313" key="3">
    <source>
        <dbReference type="EMBL" id="CAF1262882.1"/>
    </source>
</evidence>
<evidence type="ECO:0000313" key="1">
    <source>
        <dbReference type="EMBL" id="CAF0859665.1"/>
    </source>
</evidence>
<dbReference type="AlphaFoldDB" id="A0A814ZKN4"/>
<comment type="caution">
    <text evidence="2">The sequence shown here is derived from an EMBL/GenBank/DDBJ whole genome shotgun (WGS) entry which is preliminary data.</text>
</comment>
<dbReference type="EMBL" id="CAJNOI010000026">
    <property type="protein sequence ID" value="CAF0859665.1"/>
    <property type="molecule type" value="Genomic_DNA"/>
</dbReference>